<sequence length="100" mass="10558">MSPSVVEFDGTKTEVVAEKDRAVLGAVVEVEGGAVDIEVKVEFVVELEGTEVRTVVERDGTEVEADGAEVGVVVEPDGAEVEADSAGDLRGRHRGRFIGF</sequence>
<accession>A0AC34FXI4</accession>
<evidence type="ECO:0000313" key="1">
    <source>
        <dbReference type="Proteomes" id="UP000887579"/>
    </source>
</evidence>
<evidence type="ECO:0000313" key="2">
    <source>
        <dbReference type="WBParaSite" id="ES5_v2.g21702.t1"/>
    </source>
</evidence>
<organism evidence="1 2">
    <name type="scientific">Panagrolaimus sp. ES5</name>
    <dbReference type="NCBI Taxonomy" id="591445"/>
    <lineage>
        <taxon>Eukaryota</taxon>
        <taxon>Metazoa</taxon>
        <taxon>Ecdysozoa</taxon>
        <taxon>Nematoda</taxon>
        <taxon>Chromadorea</taxon>
        <taxon>Rhabditida</taxon>
        <taxon>Tylenchina</taxon>
        <taxon>Panagrolaimomorpha</taxon>
        <taxon>Panagrolaimoidea</taxon>
        <taxon>Panagrolaimidae</taxon>
        <taxon>Panagrolaimus</taxon>
    </lineage>
</organism>
<name>A0AC34FXI4_9BILA</name>
<proteinExistence type="predicted"/>
<dbReference type="WBParaSite" id="ES5_v2.g21702.t1">
    <property type="protein sequence ID" value="ES5_v2.g21702.t1"/>
    <property type="gene ID" value="ES5_v2.g21702"/>
</dbReference>
<protein>
    <submittedName>
        <fullName evidence="2">Uncharacterized protein</fullName>
    </submittedName>
</protein>
<reference evidence="2" key="1">
    <citation type="submission" date="2022-11" db="UniProtKB">
        <authorList>
            <consortium name="WormBaseParasite"/>
        </authorList>
    </citation>
    <scope>IDENTIFICATION</scope>
</reference>
<dbReference type="Proteomes" id="UP000887579">
    <property type="component" value="Unplaced"/>
</dbReference>